<evidence type="ECO:0000313" key="4">
    <source>
        <dbReference type="Proteomes" id="UP001056012"/>
    </source>
</evidence>
<evidence type="ECO:0000256" key="1">
    <source>
        <dbReference type="SAM" id="MobiDB-lite"/>
    </source>
</evidence>
<organism evidence="3 4">
    <name type="scientific">Curvularia clavata</name>
    <dbReference type="NCBI Taxonomy" id="95742"/>
    <lineage>
        <taxon>Eukaryota</taxon>
        <taxon>Fungi</taxon>
        <taxon>Dikarya</taxon>
        <taxon>Ascomycota</taxon>
        <taxon>Pezizomycotina</taxon>
        <taxon>Dothideomycetes</taxon>
        <taxon>Pleosporomycetidae</taxon>
        <taxon>Pleosporales</taxon>
        <taxon>Pleosporineae</taxon>
        <taxon>Pleosporaceae</taxon>
        <taxon>Curvularia</taxon>
    </lineage>
</organism>
<keyword evidence="4" id="KW-1185">Reference proteome</keyword>
<reference evidence="3" key="1">
    <citation type="submission" date="2021-12" db="EMBL/GenBank/DDBJ databases">
        <title>Curvularia clavata genome.</title>
        <authorList>
            <person name="Cao Y."/>
        </authorList>
    </citation>
    <scope>NUCLEOTIDE SEQUENCE</scope>
    <source>
        <strain evidence="3">Yc1106</strain>
    </source>
</reference>
<feature type="region of interest" description="Disordered" evidence="1">
    <location>
        <begin position="70"/>
        <end position="103"/>
    </location>
</feature>
<dbReference type="EMBL" id="CP089281">
    <property type="protein sequence ID" value="USP82315.1"/>
    <property type="molecule type" value="Genomic_DNA"/>
</dbReference>
<accession>A0A9Q9DXT8</accession>
<feature type="chain" id="PRO_5040123687" evidence="2">
    <location>
        <begin position="17"/>
        <end position="332"/>
    </location>
</feature>
<name>A0A9Q9DXT8_CURCL</name>
<feature type="compositionally biased region" description="Basic and acidic residues" evidence="1">
    <location>
        <begin position="84"/>
        <end position="96"/>
    </location>
</feature>
<dbReference type="AlphaFoldDB" id="A0A9Q9DXT8"/>
<gene>
    <name evidence="3" type="ORF">yc1106_09589</name>
</gene>
<proteinExistence type="predicted"/>
<sequence length="332" mass="36072">MKLLLFLLPSIGSVFAMSIPKQEAQATPCVCEPTYCIQSWPDSCYCANAAKKACYDKCGGNVPVYDTCPPRDVTTRAPETESESEPKSQPEPEPEPKSTTPSPPPTCECEQIFCLQSWPESCHCQNNAKKACFDKCGGDEPTYQTCPPLTPPTAPVVARSEATTECKCTEINCTLMWPTGCYCRNYAKQLCYEECGGERPALDICHDPSTSSLTTRTMVEAASLAAREAAKHHNQICSGTSGSPFPPCPSGQKCIRDPFRPESCGPACGEAGICVEEKMCGGFMGRQCEKKGQICVDNPMDDCDPHMGGADCAGVFEWDENWLWSEDSVISL</sequence>
<evidence type="ECO:0000313" key="3">
    <source>
        <dbReference type="EMBL" id="USP82315.1"/>
    </source>
</evidence>
<dbReference type="OrthoDB" id="3799394at2759"/>
<dbReference type="VEuPathDB" id="FungiDB:yc1106_09589"/>
<evidence type="ECO:0000256" key="2">
    <source>
        <dbReference type="SAM" id="SignalP"/>
    </source>
</evidence>
<dbReference type="Proteomes" id="UP001056012">
    <property type="component" value="Chromosome 8"/>
</dbReference>
<feature type="signal peptide" evidence="2">
    <location>
        <begin position="1"/>
        <end position="16"/>
    </location>
</feature>
<keyword evidence="2" id="KW-0732">Signal</keyword>
<protein>
    <submittedName>
        <fullName evidence="3">Uncharacterized protein</fullName>
    </submittedName>
</protein>